<gene>
    <name evidence="2" type="ORF">NLI96_g7885</name>
</gene>
<name>A0AAD5UYJ4_9APHY</name>
<evidence type="ECO:0000313" key="3">
    <source>
        <dbReference type="Proteomes" id="UP001212997"/>
    </source>
</evidence>
<comment type="caution">
    <text evidence="2">The sequence shown here is derived from an EMBL/GenBank/DDBJ whole genome shotgun (WGS) entry which is preliminary data.</text>
</comment>
<dbReference type="AlphaFoldDB" id="A0AAD5UYJ4"/>
<organism evidence="2 3">
    <name type="scientific">Meripilus lineatus</name>
    <dbReference type="NCBI Taxonomy" id="2056292"/>
    <lineage>
        <taxon>Eukaryota</taxon>
        <taxon>Fungi</taxon>
        <taxon>Dikarya</taxon>
        <taxon>Basidiomycota</taxon>
        <taxon>Agaricomycotina</taxon>
        <taxon>Agaricomycetes</taxon>
        <taxon>Polyporales</taxon>
        <taxon>Meripilaceae</taxon>
        <taxon>Meripilus</taxon>
    </lineage>
</organism>
<evidence type="ECO:0000313" key="2">
    <source>
        <dbReference type="EMBL" id="KAJ3481100.1"/>
    </source>
</evidence>
<evidence type="ECO:0000256" key="1">
    <source>
        <dbReference type="SAM" id="MobiDB-lite"/>
    </source>
</evidence>
<proteinExistence type="predicted"/>
<dbReference type="Proteomes" id="UP001212997">
    <property type="component" value="Unassembled WGS sequence"/>
</dbReference>
<reference evidence="2" key="1">
    <citation type="submission" date="2022-07" db="EMBL/GenBank/DDBJ databases">
        <title>Genome Sequence of Physisporinus lineatus.</title>
        <authorList>
            <person name="Buettner E."/>
        </authorList>
    </citation>
    <scope>NUCLEOTIDE SEQUENCE</scope>
    <source>
        <strain evidence="2">VT162</strain>
    </source>
</reference>
<dbReference type="EMBL" id="JANAWD010000339">
    <property type="protein sequence ID" value="KAJ3481100.1"/>
    <property type="molecule type" value="Genomic_DNA"/>
</dbReference>
<sequence>MTGSNRLVGSLLRALNAFKFQGADKETKEMAALWGKTAHDLHEKQTRSASSRLNGAEVHLKYEARFVEDEIEGAEDEIEDVEDEIEGVEDKPGGVEDDAESGEEVCVGTTGNEGTDHARTPGFRAGRVSDTIHKTQSTIPQPERGRT</sequence>
<feature type="region of interest" description="Disordered" evidence="1">
    <location>
        <begin position="70"/>
        <end position="147"/>
    </location>
</feature>
<keyword evidence="3" id="KW-1185">Reference proteome</keyword>
<feature type="compositionally biased region" description="Acidic residues" evidence="1">
    <location>
        <begin position="70"/>
        <end position="87"/>
    </location>
</feature>
<accession>A0AAD5UYJ4</accession>
<protein>
    <submittedName>
        <fullName evidence="2">Uncharacterized protein</fullName>
    </submittedName>
</protein>